<dbReference type="AlphaFoldDB" id="A0A915PS08"/>
<proteinExistence type="predicted"/>
<dbReference type="InterPro" id="IPR046465">
    <property type="entry name" value="BORCS6_C"/>
</dbReference>
<dbReference type="WBParaSite" id="sdigi.contig38.g2570.t1">
    <property type="protein sequence ID" value="sdigi.contig38.g2570.t1"/>
    <property type="gene ID" value="sdigi.contig38.g2570"/>
</dbReference>
<evidence type="ECO:0000313" key="2">
    <source>
        <dbReference type="Proteomes" id="UP000887581"/>
    </source>
</evidence>
<dbReference type="PANTHER" id="PTHR13440">
    <property type="entry name" value="BLOC-1 RELATED COMPLEX SUBUNIT 6"/>
    <property type="match status" value="1"/>
</dbReference>
<evidence type="ECO:0000313" key="3">
    <source>
        <dbReference type="WBParaSite" id="sdigi.contig38.g2570.t1"/>
    </source>
</evidence>
<dbReference type="Proteomes" id="UP000887581">
    <property type="component" value="Unplaced"/>
</dbReference>
<dbReference type="PANTHER" id="PTHR13440:SF7">
    <property type="entry name" value="BLOC-1 RELATED COMPLEX SUBUNIT 6"/>
    <property type="match status" value="1"/>
</dbReference>
<dbReference type="InterPro" id="IPR019314">
    <property type="entry name" value="BORCS6"/>
</dbReference>
<evidence type="ECO:0000259" key="1">
    <source>
        <dbReference type="Pfam" id="PF10157"/>
    </source>
</evidence>
<protein>
    <submittedName>
        <fullName evidence="3">BLOC-1-related complex subunit 6 C-terminal helix domain-containing protein</fullName>
    </submittedName>
</protein>
<sequence length="278" mass="30781">MKREVTSRKLIISQLITKTLITYCKERRIQDTHHPPLVLVSTVQGEPTSTDQVMLVMGMIVELNAVVWRYLSGRSELLTCKVAFVFVWKVARLLALVNPLNKVLSSKAQCCLELLPCLFDCSHPGPVVVDEQQNTFAVENLTRRICDSVKQNDIPSGGSRSSLQSMPNSLELDPDAITNLENYAKAISTSVDVMLRDLRSSLKGMADLTVKATECFTDAISASCNSVDATIKNTYALLAKVEEVNEAMIGIRKLSQQVKDIKRVVDLFETQLVTGSMT</sequence>
<dbReference type="Pfam" id="PF10157">
    <property type="entry name" value="BORCS6"/>
    <property type="match status" value="1"/>
</dbReference>
<accession>A0A915PS08</accession>
<dbReference type="GO" id="GO:0099078">
    <property type="term" value="C:BORC complex"/>
    <property type="evidence" value="ECO:0007669"/>
    <property type="project" value="TreeGrafter"/>
</dbReference>
<dbReference type="GO" id="GO:0032418">
    <property type="term" value="P:lysosome localization"/>
    <property type="evidence" value="ECO:0007669"/>
    <property type="project" value="TreeGrafter"/>
</dbReference>
<keyword evidence="2" id="KW-1185">Reference proteome</keyword>
<feature type="domain" description="BLOC-1-related complex subunit 6 C-terminal helix" evidence="1">
    <location>
        <begin position="171"/>
        <end position="269"/>
    </location>
</feature>
<organism evidence="2 3">
    <name type="scientific">Setaria digitata</name>
    <dbReference type="NCBI Taxonomy" id="48799"/>
    <lineage>
        <taxon>Eukaryota</taxon>
        <taxon>Metazoa</taxon>
        <taxon>Ecdysozoa</taxon>
        <taxon>Nematoda</taxon>
        <taxon>Chromadorea</taxon>
        <taxon>Rhabditida</taxon>
        <taxon>Spirurina</taxon>
        <taxon>Spiruromorpha</taxon>
        <taxon>Filarioidea</taxon>
        <taxon>Setariidae</taxon>
        <taxon>Setaria</taxon>
    </lineage>
</organism>
<reference evidence="3" key="1">
    <citation type="submission" date="2022-11" db="UniProtKB">
        <authorList>
            <consortium name="WormBaseParasite"/>
        </authorList>
    </citation>
    <scope>IDENTIFICATION</scope>
</reference>
<name>A0A915PS08_9BILA</name>